<dbReference type="PANTHER" id="PTHR28375:SF1">
    <property type="entry name" value="PROTEIN HINDERIN"/>
    <property type="match status" value="1"/>
</dbReference>
<evidence type="ECO:0000256" key="2">
    <source>
        <dbReference type="SAM" id="MobiDB-lite"/>
    </source>
</evidence>
<feature type="coiled-coil region" evidence="1">
    <location>
        <begin position="329"/>
        <end position="377"/>
    </location>
</feature>
<reference evidence="3" key="1">
    <citation type="submission" date="2023-03" db="EMBL/GenBank/DDBJ databases">
        <title>Electrophorus voltai genome.</title>
        <authorList>
            <person name="Bian C."/>
        </authorList>
    </citation>
    <scope>NUCLEOTIDE SEQUENCE</scope>
    <source>
        <strain evidence="3">CB-2022</strain>
        <tissue evidence="3">Muscle</tissue>
    </source>
</reference>
<feature type="non-terminal residue" evidence="3">
    <location>
        <position position="567"/>
    </location>
</feature>
<dbReference type="InterPro" id="IPR032736">
    <property type="entry name" value="Hinderin"/>
</dbReference>
<keyword evidence="1" id="KW-0175">Coiled coil</keyword>
<accession>A0AAD8YYQ7</accession>
<dbReference type="Proteomes" id="UP001239994">
    <property type="component" value="Unassembled WGS sequence"/>
</dbReference>
<evidence type="ECO:0008006" key="5">
    <source>
        <dbReference type="Google" id="ProtNLM"/>
    </source>
</evidence>
<organism evidence="3 4">
    <name type="scientific">Electrophorus voltai</name>
    <dbReference type="NCBI Taxonomy" id="2609070"/>
    <lineage>
        <taxon>Eukaryota</taxon>
        <taxon>Metazoa</taxon>
        <taxon>Chordata</taxon>
        <taxon>Craniata</taxon>
        <taxon>Vertebrata</taxon>
        <taxon>Euteleostomi</taxon>
        <taxon>Actinopterygii</taxon>
        <taxon>Neopterygii</taxon>
        <taxon>Teleostei</taxon>
        <taxon>Ostariophysi</taxon>
        <taxon>Gymnotiformes</taxon>
        <taxon>Gymnotoidei</taxon>
        <taxon>Gymnotidae</taxon>
        <taxon>Electrophorus</taxon>
    </lineage>
</organism>
<feature type="coiled-coil region" evidence="1">
    <location>
        <begin position="112"/>
        <end position="171"/>
    </location>
</feature>
<sequence>SVRLFTCLVPLSGMSKKMGVKAASISSKDRKVKGKFSLNKEGKSGKKLDLFTSHVAVEPLFAESAVQKATDFSAKSKTLHQVSEPPQALPNRSQAKSKASLKDLCPEDKRRIASLIEELARVSEEKEESVQRLRDEQETFEKKIQQLEEQNRLIIQERESLQQQYRECQELLGLYQHYLSQQQEKLNQSIAQLTQSRSHSKMANSEQALSRPAGGGKASALDGSYLYLASSGTRGRREGISNTSFSVPSPCRGQHESGHDGCTSGACRCPGGGLSVSRPDRHSKREQLASDAVWPCGATVPRGSRHGLGLENGNKCRAELSETAPPLGREDWEEKRQRLLLQKKQLEVEREKLQARLAQQEERLLKQNQELRQSRLDYHKFQHAATAELEQLFDGKKIDKNPHPCVSVDAHSEGKEGGRQALQRTVRQPLNDFQPQVSGGNVQPPGPILSHDLSAVSKKDVATSPVHSCISQKSTPSQALPISDLKTPGAPRLDSSVTELLDVFSPIANPGRSRLSPSSQRRPAGPQQHLCVAQPIHRTLLSPPGQGQPSLQDLEESQMLEDIFFIC</sequence>
<name>A0AAD8YYQ7_9TELE</name>
<feature type="region of interest" description="Disordered" evidence="2">
    <location>
        <begin position="77"/>
        <end position="102"/>
    </location>
</feature>
<dbReference type="PANTHER" id="PTHR28375">
    <property type="entry name" value="PROTEIN HINDERIN"/>
    <property type="match status" value="1"/>
</dbReference>
<proteinExistence type="predicted"/>
<evidence type="ECO:0000313" key="4">
    <source>
        <dbReference type="Proteomes" id="UP001239994"/>
    </source>
</evidence>
<evidence type="ECO:0000313" key="3">
    <source>
        <dbReference type="EMBL" id="KAK1788426.1"/>
    </source>
</evidence>
<dbReference type="AlphaFoldDB" id="A0AAD8YYQ7"/>
<evidence type="ECO:0000256" key="1">
    <source>
        <dbReference type="SAM" id="Coils"/>
    </source>
</evidence>
<dbReference type="Pfam" id="PF15369">
    <property type="entry name" value="KIAA1328"/>
    <property type="match status" value="2"/>
</dbReference>
<protein>
    <recommendedName>
        <fullName evidence="5">Protein hinderin</fullName>
    </recommendedName>
</protein>
<dbReference type="EMBL" id="JAROKS010000023">
    <property type="protein sequence ID" value="KAK1788426.1"/>
    <property type="molecule type" value="Genomic_DNA"/>
</dbReference>
<comment type="caution">
    <text evidence="3">The sequence shown here is derived from an EMBL/GenBank/DDBJ whole genome shotgun (WGS) entry which is preliminary data.</text>
</comment>
<feature type="compositionally biased region" description="Polar residues" evidence="2">
    <location>
        <begin position="196"/>
        <end position="208"/>
    </location>
</feature>
<feature type="region of interest" description="Disordered" evidence="2">
    <location>
        <begin position="196"/>
        <end position="217"/>
    </location>
</feature>
<keyword evidence="4" id="KW-1185">Reference proteome</keyword>
<gene>
    <name evidence="3" type="ORF">P4O66_016857</name>
</gene>